<keyword evidence="3" id="KW-1185">Reference proteome</keyword>
<dbReference type="EMBL" id="MU858229">
    <property type="protein sequence ID" value="KAK4208786.1"/>
    <property type="molecule type" value="Genomic_DNA"/>
</dbReference>
<sequence length="199" mass="22418">MAGAAHTKPTEQPPLRSRYHGQHGNNLQDLQLRSQHHSRTFLFSLFFSNSFSLESLIRGIVEFNCQPTQKQSRRTSPLSCQVTLHSPQKIICSLVRWEFRFSVQNQQNSSNSSIFNASKVHSVMDTVRDERVWSWVKAEKKDTVPVESSGPIDVRDFDATWGRSLDLEAPSASDSSWLSAEDEKLQPVVPASTSALYGP</sequence>
<proteinExistence type="predicted"/>
<protein>
    <submittedName>
        <fullName evidence="2">Uncharacterized protein</fullName>
    </submittedName>
</protein>
<feature type="region of interest" description="Disordered" evidence="1">
    <location>
        <begin position="1"/>
        <end position="23"/>
    </location>
</feature>
<organism evidence="2 3">
    <name type="scientific">Rhypophila decipiens</name>
    <dbReference type="NCBI Taxonomy" id="261697"/>
    <lineage>
        <taxon>Eukaryota</taxon>
        <taxon>Fungi</taxon>
        <taxon>Dikarya</taxon>
        <taxon>Ascomycota</taxon>
        <taxon>Pezizomycotina</taxon>
        <taxon>Sordariomycetes</taxon>
        <taxon>Sordariomycetidae</taxon>
        <taxon>Sordariales</taxon>
        <taxon>Naviculisporaceae</taxon>
        <taxon>Rhypophila</taxon>
    </lineage>
</organism>
<gene>
    <name evidence="2" type="ORF">QBC37DRAFT_404960</name>
</gene>
<dbReference type="AlphaFoldDB" id="A0AAN6XZX3"/>
<comment type="caution">
    <text evidence="2">The sequence shown here is derived from an EMBL/GenBank/DDBJ whole genome shotgun (WGS) entry which is preliminary data.</text>
</comment>
<dbReference type="Proteomes" id="UP001301769">
    <property type="component" value="Unassembled WGS sequence"/>
</dbReference>
<accession>A0AAN6XZX3</accession>
<name>A0AAN6XZX3_9PEZI</name>
<reference evidence="2" key="1">
    <citation type="journal article" date="2023" name="Mol. Phylogenet. Evol.">
        <title>Genome-scale phylogeny and comparative genomics of the fungal order Sordariales.</title>
        <authorList>
            <person name="Hensen N."/>
            <person name="Bonometti L."/>
            <person name="Westerberg I."/>
            <person name="Brannstrom I.O."/>
            <person name="Guillou S."/>
            <person name="Cros-Aarteil S."/>
            <person name="Calhoun S."/>
            <person name="Haridas S."/>
            <person name="Kuo A."/>
            <person name="Mondo S."/>
            <person name="Pangilinan J."/>
            <person name="Riley R."/>
            <person name="LaButti K."/>
            <person name="Andreopoulos B."/>
            <person name="Lipzen A."/>
            <person name="Chen C."/>
            <person name="Yan M."/>
            <person name="Daum C."/>
            <person name="Ng V."/>
            <person name="Clum A."/>
            <person name="Steindorff A."/>
            <person name="Ohm R.A."/>
            <person name="Martin F."/>
            <person name="Silar P."/>
            <person name="Natvig D.O."/>
            <person name="Lalanne C."/>
            <person name="Gautier V."/>
            <person name="Ament-Velasquez S.L."/>
            <person name="Kruys A."/>
            <person name="Hutchinson M.I."/>
            <person name="Powell A.J."/>
            <person name="Barry K."/>
            <person name="Miller A.N."/>
            <person name="Grigoriev I.V."/>
            <person name="Debuchy R."/>
            <person name="Gladieux P."/>
            <person name="Hiltunen Thoren M."/>
            <person name="Johannesson H."/>
        </authorList>
    </citation>
    <scope>NUCLEOTIDE SEQUENCE</scope>
    <source>
        <strain evidence="2">PSN293</strain>
    </source>
</reference>
<evidence type="ECO:0000313" key="2">
    <source>
        <dbReference type="EMBL" id="KAK4208786.1"/>
    </source>
</evidence>
<evidence type="ECO:0000313" key="3">
    <source>
        <dbReference type="Proteomes" id="UP001301769"/>
    </source>
</evidence>
<reference evidence="2" key="2">
    <citation type="submission" date="2023-05" db="EMBL/GenBank/DDBJ databases">
        <authorList>
            <consortium name="Lawrence Berkeley National Laboratory"/>
            <person name="Steindorff A."/>
            <person name="Hensen N."/>
            <person name="Bonometti L."/>
            <person name="Westerberg I."/>
            <person name="Brannstrom I.O."/>
            <person name="Guillou S."/>
            <person name="Cros-Aarteil S."/>
            <person name="Calhoun S."/>
            <person name="Haridas S."/>
            <person name="Kuo A."/>
            <person name="Mondo S."/>
            <person name="Pangilinan J."/>
            <person name="Riley R."/>
            <person name="Labutti K."/>
            <person name="Andreopoulos B."/>
            <person name="Lipzen A."/>
            <person name="Chen C."/>
            <person name="Yanf M."/>
            <person name="Daum C."/>
            <person name="Ng V."/>
            <person name="Clum A."/>
            <person name="Ohm R."/>
            <person name="Martin F."/>
            <person name="Silar P."/>
            <person name="Natvig D."/>
            <person name="Lalanne C."/>
            <person name="Gautier V."/>
            <person name="Ament-Velasquez S.L."/>
            <person name="Kruys A."/>
            <person name="Hutchinson M.I."/>
            <person name="Powell A.J."/>
            <person name="Barry K."/>
            <person name="Miller A.N."/>
            <person name="Grigoriev I.V."/>
            <person name="Debuchy R."/>
            <person name="Gladieux P."/>
            <person name="Thoren M.H."/>
            <person name="Johannesson H."/>
        </authorList>
    </citation>
    <scope>NUCLEOTIDE SEQUENCE</scope>
    <source>
        <strain evidence="2">PSN293</strain>
    </source>
</reference>
<feature type="region of interest" description="Disordered" evidence="1">
    <location>
        <begin position="168"/>
        <end position="199"/>
    </location>
</feature>
<evidence type="ECO:0000256" key="1">
    <source>
        <dbReference type="SAM" id="MobiDB-lite"/>
    </source>
</evidence>